<dbReference type="EMBL" id="UHIC01000001">
    <property type="protein sequence ID" value="SUO95915.1"/>
    <property type="molecule type" value="Genomic_DNA"/>
</dbReference>
<keyword evidence="2" id="KW-1185">Reference proteome</keyword>
<dbReference type="Gene3D" id="3.40.50.1240">
    <property type="entry name" value="Phosphoglycerate mutase-like"/>
    <property type="match status" value="1"/>
</dbReference>
<evidence type="ECO:0008006" key="3">
    <source>
        <dbReference type="Google" id="ProtNLM"/>
    </source>
</evidence>
<dbReference type="Pfam" id="PF00300">
    <property type="entry name" value="His_Phos_1"/>
    <property type="match status" value="1"/>
</dbReference>
<dbReference type="AlphaFoldDB" id="A0A380MTN1"/>
<dbReference type="InterPro" id="IPR013078">
    <property type="entry name" value="His_Pase_superF_clade-1"/>
</dbReference>
<dbReference type="Proteomes" id="UP000254601">
    <property type="component" value="Unassembled WGS sequence"/>
</dbReference>
<dbReference type="SUPFAM" id="SSF53254">
    <property type="entry name" value="Phosphoglycerate mutase-like"/>
    <property type="match status" value="1"/>
</dbReference>
<proteinExistence type="predicted"/>
<evidence type="ECO:0000313" key="1">
    <source>
        <dbReference type="EMBL" id="SUO95915.1"/>
    </source>
</evidence>
<evidence type="ECO:0000313" key="2">
    <source>
        <dbReference type="Proteomes" id="UP000254601"/>
    </source>
</evidence>
<dbReference type="InterPro" id="IPR029033">
    <property type="entry name" value="His_PPase_superfam"/>
</dbReference>
<reference evidence="1 2" key="1">
    <citation type="submission" date="2018-06" db="EMBL/GenBank/DDBJ databases">
        <authorList>
            <consortium name="Pathogen Informatics"/>
            <person name="Doyle S."/>
        </authorList>
    </citation>
    <scope>NUCLEOTIDE SEQUENCE [LARGE SCALE GENOMIC DNA]</scope>
    <source>
        <strain evidence="1 2">NCTC13337</strain>
    </source>
</reference>
<gene>
    <name evidence="1" type="ORF">NCTC13337_01651</name>
</gene>
<organism evidence="1 2">
    <name type="scientific">Suttonella ornithocola</name>
    <dbReference type="NCBI Taxonomy" id="279832"/>
    <lineage>
        <taxon>Bacteria</taxon>
        <taxon>Pseudomonadati</taxon>
        <taxon>Pseudomonadota</taxon>
        <taxon>Gammaproteobacteria</taxon>
        <taxon>Cardiobacteriales</taxon>
        <taxon>Cardiobacteriaceae</taxon>
        <taxon>Suttonella</taxon>
    </lineage>
</organism>
<sequence length="154" mass="17472">MRFKLTPTIRPELNEFSPLGLSVLEGMNGRQRAEAYEHYWTTATPEAQIGDDGEAFASLNERIETFLSRLEDYPNESVIFGHGIWIKVLAWKLLGFPIHEQADMIKLRRFQHAFPTPNCGVFCLEIFNDTQIALKALPNLTPPSAQLSSSGWHL</sequence>
<accession>A0A380MTN1</accession>
<name>A0A380MTN1_9GAMM</name>
<protein>
    <recommendedName>
        <fullName evidence="3">Bifunctional RNase H/acid phosphatase</fullName>
    </recommendedName>
</protein>